<evidence type="ECO:0000256" key="3">
    <source>
        <dbReference type="ARBA" id="ARBA00023285"/>
    </source>
</evidence>
<dbReference type="InterPro" id="IPR050554">
    <property type="entry name" value="Met_Synthase/Corrinoid"/>
</dbReference>
<dbReference type="PANTHER" id="PTHR45833:SF1">
    <property type="entry name" value="METHIONINE SYNTHASE"/>
    <property type="match status" value="1"/>
</dbReference>
<dbReference type="Pfam" id="PF02310">
    <property type="entry name" value="B12-binding"/>
    <property type="match status" value="1"/>
</dbReference>
<dbReference type="RefSeq" id="WP_044664928.1">
    <property type="nucleotide sequence ID" value="NZ_CDRZ01000212.1"/>
</dbReference>
<feature type="domain" description="B12-binding" evidence="4">
    <location>
        <begin position="91"/>
        <end position="213"/>
    </location>
</feature>
<proteinExistence type="inferred from homology"/>
<dbReference type="InterPro" id="IPR036724">
    <property type="entry name" value="Cobalamin-bd_sf"/>
</dbReference>
<name>A0A0B7ME66_9FIRM</name>
<dbReference type="InterPro" id="IPR003759">
    <property type="entry name" value="Cbl-bd_cap"/>
</dbReference>
<dbReference type="Gene3D" id="3.40.50.280">
    <property type="entry name" value="Cobalamin-binding domain"/>
    <property type="match status" value="1"/>
</dbReference>
<comment type="similarity">
    <text evidence="1">Belongs to the methylamine corrinoid protein family.</text>
</comment>
<dbReference type="Pfam" id="PF02607">
    <property type="entry name" value="B12-binding_2"/>
    <property type="match status" value="1"/>
</dbReference>
<dbReference type="PROSITE" id="PS51332">
    <property type="entry name" value="B12_BINDING"/>
    <property type="match status" value="1"/>
</dbReference>
<protein>
    <submittedName>
        <fullName evidence="6">Trimethylamine corrinoid protein</fullName>
    </submittedName>
</protein>
<dbReference type="SUPFAM" id="SSF52242">
    <property type="entry name" value="Cobalamin (vitamin B12)-binding domain"/>
    <property type="match status" value="1"/>
</dbReference>
<feature type="domain" description="B12-binding N-terminal" evidence="5">
    <location>
        <begin position="1"/>
        <end position="91"/>
    </location>
</feature>
<dbReference type="Proteomes" id="UP000046155">
    <property type="component" value="Unassembled WGS sequence"/>
</dbReference>
<organism evidence="6 7">
    <name type="scientific">Syntrophaceticus schinkii</name>
    <dbReference type="NCBI Taxonomy" id="499207"/>
    <lineage>
        <taxon>Bacteria</taxon>
        <taxon>Bacillati</taxon>
        <taxon>Bacillota</taxon>
        <taxon>Clostridia</taxon>
        <taxon>Thermoanaerobacterales</taxon>
        <taxon>Thermoanaerobacterales Family III. Incertae Sedis</taxon>
        <taxon>Syntrophaceticus</taxon>
    </lineage>
</organism>
<dbReference type="OrthoDB" id="9783599at2"/>
<dbReference type="InterPro" id="IPR036594">
    <property type="entry name" value="Meth_synthase_dom"/>
</dbReference>
<dbReference type="FunFam" id="3.40.50.280:FF:000003">
    <property type="entry name" value="Dimethylamine methyltransferase corrinoid protein"/>
    <property type="match status" value="1"/>
</dbReference>
<dbReference type="GO" id="GO:0050667">
    <property type="term" value="P:homocysteine metabolic process"/>
    <property type="evidence" value="ECO:0007669"/>
    <property type="project" value="TreeGrafter"/>
</dbReference>
<dbReference type="PROSITE" id="PS51337">
    <property type="entry name" value="B12_BINDING_NTER"/>
    <property type="match status" value="1"/>
</dbReference>
<dbReference type="GO" id="GO:0031419">
    <property type="term" value="F:cobalamin binding"/>
    <property type="evidence" value="ECO:0007669"/>
    <property type="project" value="InterPro"/>
</dbReference>
<evidence type="ECO:0000313" key="7">
    <source>
        <dbReference type="Proteomes" id="UP000046155"/>
    </source>
</evidence>
<evidence type="ECO:0000259" key="4">
    <source>
        <dbReference type="PROSITE" id="PS51332"/>
    </source>
</evidence>
<keyword evidence="2" id="KW-0479">Metal-binding</keyword>
<dbReference type="SUPFAM" id="SSF47644">
    <property type="entry name" value="Methionine synthase domain"/>
    <property type="match status" value="1"/>
</dbReference>
<dbReference type="InterPro" id="IPR006158">
    <property type="entry name" value="Cobalamin-bd"/>
</dbReference>
<evidence type="ECO:0000259" key="5">
    <source>
        <dbReference type="PROSITE" id="PS51337"/>
    </source>
</evidence>
<evidence type="ECO:0000256" key="2">
    <source>
        <dbReference type="ARBA" id="ARBA00022723"/>
    </source>
</evidence>
<reference evidence="7" key="1">
    <citation type="submission" date="2015-01" db="EMBL/GenBank/DDBJ databases">
        <authorList>
            <person name="Manzoor Shahid"/>
            <person name="Zubair Saima"/>
        </authorList>
    </citation>
    <scope>NUCLEOTIDE SEQUENCE [LARGE SCALE GENOMIC DNA]</scope>
    <source>
        <strain evidence="7">Sp3</strain>
    </source>
</reference>
<dbReference type="GO" id="GO:0015948">
    <property type="term" value="P:methanogenesis"/>
    <property type="evidence" value="ECO:0007669"/>
    <property type="project" value="InterPro"/>
</dbReference>
<keyword evidence="7" id="KW-1185">Reference proteome</keyword>
<dbReference type="Gene3D" id="1.10.1240.10">
    <property type="entry name" value="Methionine synthase domain"/>
    <property type="match status" value="1"/>
</dbReference>
<dbReference type="GO" id="GO:0005829">
    <property type="term" value="C:cytosol"/>
    <property type="evidence" value="ECO:0007669"/>
    <property type="project" value="TreeGrafter"/>
</dbReference>
<dbReference type="GO" id="GO:0008705">
    <property type="term" value="F:methionine synthase activity"/>
    <property type="evidence" value="ECO:0007669"/>
    <property type="project" value="TreeGrafter"/>
</dbReference>
<dbReference type="AlphaFoldDB" id="A0A0B7ME66"/>
<dbReference type="GO" id="GO:0046653">
    <property type="term" value="P:tetrahydrofolate metabolic process"/>
    <property type="evidence" value="ECO:0007669"/>
    <property type="project" value="TreeGrafter"/>
</dbReference>
<dbReference type="CDD" id="cd02070">
    <property type="entry name" value="corrinoid_protein_B12-BD"/>
    <property type="match status" value="1"/>
</dbReference>
<evidence type="ECO:0000256" key="1">
    <source>
        <dbReference type="ARBA" id="ARBA00010854"/>
    </source>
</evidence>
<dbReference type="EMBL" id="CDRZ01000212">
    <property type="protein sequence ID" value="CEO88859.1"/>
    <property type="molecule type" value="Genomic_DNA"/>
</dbReference>
<dbReference type="InterPro" id="IPR012741">
    <property type="entry name" value="Corrinoid_p"/>
</dbReference>
<dbReference type="NCBIfam" id="TIGR02370">
    <property type="entry name" value="pyl_corrinoid"/>
    <property type="match status" value="1"/>
</dbReference>
<gene>
    <name evidence="6" type="primary">mttC</name>
    <name evidence="6" type="ORF">SSCH_290002</name>
</gene>
<evidence type="ECO:0000313" key="6">
    <source>
        <dbReference type="EMBL" id="CEO88859.1"/>
    </source>
</evidence>
<sequence length="213" mass="22942">MDQENILSKLSEAVFEGEEELVPELTNKAVDAGIEPLRIINEGLTRGIEVVGERFESGEYFLPDLLLGAKAMEAGIAIVEPMLEGTNREFVGRVLMGTVHGDLHSIGKNIVIMMLKSAGFEVFDLGVDVPTSAFIEKIRKLNPDIVGISALLTTTVGCQKEIIESLKEEGLRDSVKIMIGGAPINQNWADQIGADGYAEDASSAAKLAKRLMG</sequence>
<keyword evidence="3" id="KW-0170">Cobalt</keyword>
<dbReference type="GO" id="GO:0050897">
    <property type="term" value="F:cobalt ion binding"/>
    <property type="evidence" value="ECO:0007669"/>
    <property type="project" value="InterPro"/>
</dbReference>
<dbReference type="PANTHER" id="PTHR45833">
    <property type="entry name" value="METHIONINE SYNTHASE"/>
    <property type="match status" value="1"/>
</dbReference>
<dbReference type="SMART" id="SM01018">
    <property type="entry name" value="B12-binding_2"/>
    <property type="match status" value="1"/>
</dbReference>
<accession>A0A0B7ME66</accession>